<dbReference type="Pfam" id="PF00487">
    <property type="entry name" value="FA_desaturase"/>
    <property type="match status" value="1"/>
</dbReference>
<dbReference type="CDD" id="cd03509">
    <property type="entry name" value="DesA_FADS-like"/>
    <property type="match status" value="1"/>
</dbReference>
<sequence>MKSPRARDEMTGSPNRSRSRWRIEWPTVALALTIYGLWLAFTFYWAQIPYPILFLAGGWVIAWQGSLQHEVLHGHPTRFRRVNDLVGWPPISLWLPYRIYKQSHLQHHHDEWLTDPIEDPESYYLTGTRWERTGAIGRLLVRANNTLAGRLILGPLVALAAFFTAEAALILGGDRQRLKTWIAHLIGCAGVLFWVLAVCEMPLWIYLTAFVYSGIALSRLRSFAEHRYAGTKEERTAIVENTPLFGLLFLHNNLHIVHHSWPQVPWYDIPTFYRTHRQAFISLNGGLVYRGYADVARRYLFRSHHEPVHPQHVAPGTVEPVRVDGQDQAIAG</sequence>
<comment type="caution">
    <text evidence="3">The sequence shown here is derived from an EMBL/GenBank/DDBJ whole genome shotgun (WGS) entry which is preliminary data.</text>
</comment>
<dbReference type="GO" id="GO:0006629">
    <property type="term" value="P:lipid metabolic process"/>
    <property type="evidence" value="ECO:0007669"/>
    <property type="project" value="InterPro"/>
</dbReference>
<feature type="transmembrane region" description="Helical" evidence="1">
    <location>
        <begin position="25"/>
        <end position="46"/>
    </location>
</feature>
<dbReference type="EMBL" id="JABBGK010000002">
    <property type="protein sequence ID" value="NML75111.1"/>
    <property type="molecule type" value="Genomic_DNA"/>
</dbReference>
<keyword evidence="1" id="KW-0812">Transmembrane</keyword>
<keyword evidence="4" id="KW-1185">Reference proteome</keyword>
<reference evidence="3 4" key="1">
    <citation type="submission" date="2020-04" db="EMBL/GenBank/DDBJ databases">
        <title>Rhizobium sp. S-51 isolated from soil.</title>
        <authorList>
            <person name="Dahal R.H."/>
        </authorList>
    </citation>
    <scope>NUCLEOTIDE SEQUENCE [LARGE SCALE GENOMIC DNA]</scope>
    <source>
        <strain evidence="3 4">S-51</strain>
    </source>
</reference>
<dbReference type="AlphaFoldDB" id="A0A7Y0AX90"/>
<evidence type="ECO:0000313" key="3">
    <source>
        <dbReference type="EMBL" id="NML75111.1"/>
    </source>
</evidence>
<evidence type="ECO:0000259" key="2">
    <source>
        <dbReference type="Pfam" id="PF00487"/>
    </source>
</evidence>
<evidence type="ECO:0000313" key="4">
    <source>
        <dbReference type="Proteomes" id="UP000541470"/>
    </source>
</evidence>
<feature type="transmembrane region" description="Helical" evidence="1">
    <location>
        <begin position="147"/>
        <end position="171"/>
    </location>
</feature>
<name>A0A7Y0AX90_9HYPH</name>
<protein>
    <submittedName>
        <fullName evidence="3">Fatty acid desaturase</fullName>
    </submittedName>
</protein>
<proteinExistence type="predicted"/>
<feature type="domain" description="Fatty acid desaturase" evidence="2">
    <location>
        <begin position="50"/>
        <end position="280"/>
    </location>
</feature>
<accession>A0A7Y0AX90</accession>
<keyword evidence="1" id="KW-1133">Transmembrane helix</keyword>
<feature type="transmembrane region" description="Helical" evidence="1">
    <location>
        <begin position="203"/>
        <end position="220"/>
    </location>
</feature>
<dbReference type="InterPro" id="IPR005804">
    <property type="entry name" value="FA_desaturase_dom"/>
</dbReference>
<dbReference type="RefSeq" id="WP_169591520.1">
    <property type="nucleotide sequence ID" value="NZ_JABBGK010000002.1"/>
</dbReference>
<dbReference type="Proteomes" id="UP000541470">
    <property type="component" value="Unassembled WGS sequence"/>
</dbReference>
<keyword evidence="1" id="KW-0472">Membrane</keyword>
<feature type="transmembrane region" description="Helical" evidence="1">
    <location>
        <begin position="178"/>
        <end position="197"/>
    </location>
</feature>
<organism evidence="3 4">
    <name type="scientific">Rhizobium terricola</name>
    <dbReference type="NCBI Taxonomy" id="2728849"/>
    <lineage>
        <taxon>Bacteria</taxon>
        <taxon>Pseudomonadati</taxon>
        <taxon>Pseudomonadota</taxon>
        <taxon>Alphaproteobacteria</taxon>
        <taxon>Hyphomicrobiales</taxon>
        <taxon>Rhizobiaceae</taxon>
        <taxon>Rhizobium/Agrobacterium group</taxon>
        <taxon>Rhizobium</taxon>
    </lineage>
</organism>
<evidence type="ECO:0000256" key="1">
    <source>
        <dbReference type="SAM" id="Phobius"/>
    </source>
</evidence>
<gene>
    <name evidence="3" type="ORF">HHL25_13345</name>
</gene>